<evidence type="ECO:0000313" key="5">
    <source>
        <dbReference type="Proteomes" id="UP000326396"/>
    </source>
</evidence>
<dbReference type="GO" id="GO:0003676">
    <property type="term" value="F:nucleic acid binding"/>
    <property type="evidence" value="ECO:0007669"/>
    <property type="project" value="InterPro"/>
</dbReference>
<organism evidence="4 5">
    <name type="scientific">Mikania micrantha</name>
    <name type="common">bitter vine</name>
    <dbReference type="NCBI Taxonomy" id="192012"/>
    <lineage>
        <taxon>Eukaryota</taxon>
        <taxon>Viridiplantae</taxon>
        <taxon>Streptophyta</taxon>
        <taxon>Embryophyta</taxon>
        <taxon>Tracheophyta</taxon>
        <taxon>Spermatophyta</taxon>
        <taxon>Magnoliopsida</taxon>
        <taxon>eudicotyledons</taxon>
        <taxon>Gunneridae</taxon>
        <taxon>Pentapetalae</taxon>
        <taxon>asterids</taxon>
        <taxon>campanulids</taxon>
        <taxon>Asterales</taxon>
        <taxon>Asteraceae</taxon>
        <taxon>Asteroideae</taxon>
        <taxon>Heliantheae alliance</taxon>
        <taxon>Eupatorieae</taxon>
        <taxon>Mikania</taxon>
    </lineage>
</organism>
<dbReference type="AlphaFoldDB" id="A0A5N6NFK8"/>
<evidence type="ECO:0000259" key="3">
    <source>
        <dbReference type="PROSITE" id="PS50158"/>
    </source>
</evidence>
<dbReference type="Pfam" id="PF00098">
    <property type="entry name" value="zf-CCHC"/>
    <property type="match status" value="2"/>
</dbReference>
<feature type="domain" description="CCHC-type" evidence="3">
    <location>
        <begin position="213"/>
        <end position="228"/>
    </location>
</feature>
<keyword evidence="1" id="KW-0862">Zinc</keyword>
<dbReference type="InterPro" id="IPR036875">
    <property type="entry name" value="Znf_CCHC_sf"/>
</dbReference>
<name>A0A5N6NFK8_9ASTR</name>
<feature type="domain" description="CCHC-type" evidence="3">
    <location>
        <begin position="128"/>
        <end position="143"/>
    </location>
</feature>
<reference evidence="4 5" key="1">
    <citation type="submission" date="2019-05" db="EMBL/GenBank/DDBJ databases">
        <title>Mikania micrantha, genome provides insights into the molecular mechanism of rapid growth.</title>
        <authorList>
            <person name="Liu B."/>
        </authorList>
    </citation>
    <scope>NUCLEOTIDE SEQUENCE [LARGE SCALE GENOMIC DNA]</scope>
    <source>
        <strain evidence="4">NLD-2019</strain>
        <tissue evidence="4">Leaf</tissue>
    </source>
</reference>
<keyword evidence="1" id="KW-0479">Metal-binding</keyword>
<dbReference type="SUPFAM" id="SSF57756">
    <property type="entry name" value="Retrovirus zinc finger-like domains"/>
    <property type="match status" value="2"/>
</dbReference>
<accession>A0A5N6NFK8</accession>
<sequence>MSPKRQPSPSLPSQETDSAVEALATLITEQLVAVLPEIITWIRNSEEFARNFSLLSAEKKEPEEGETSKKPERRSTKRRKRTMNSTEAVPISQILPDLTTGVSAHHEGKTPLCSACHYYHRAELPCVRCTRCGKAGHWMQQCRTPITPIPHQNVGIFPKCARCSFHHGEKKPCEHCLNCGKYGHWIQQCRFISTRKQKQKASTTTSSQHNNNCYVCGMYGHFARDCPSRMPTADPASRLPVFQPSSCADIIKINRPKSVGLLRTCLSRCSLGLLGQGTTDNVNIDGPIEGCWTQK</sequence>
<keyword evidence="1" id="KW-0863">Zinc-finger</keyword>
<evidence type="ECO:0000256" key="2">
    <source>
        <dbReference type="SAM" id="MobiDB-lite"/>
    </source>
</evidence>
<comment type="caution">
    <text evidence="4">The sequence shown here is derived from an EMBL/GenBank/DDBJ whole genome shotgun (WGS) entry which is preliminary data.</text>
</comment>
<dbReference type="PROSITE" id="PS50158">
    <property type="entry name" value="ZF_CCHC"/>
    <property type="match status" value="3"/>
</dbReference>
<dbReference type="EMBL" id="SZYD01000012">
    <property type="protein sequence ID" value="KAD4585735.1"/>
    <property type="molecule type" value="Genomic_DNA"/>
</dbReference>
<dbReference type="OrthoDB" id="5418639at2759"/>
<evidence type="ECO:0000313" key="4">
    <source>
        <dbReference type="EMBL" id="KAD4585735.1"/>
    </source>
</evidence>
<gene>
    <name evidence="4" type="ORF">E3N88_23336</name>
</gene>
<feature type="compositionally biased region" description="Basic and acidic residues" evidence="2">
    <location>
        <begin position="59"/>
        <end position="74"/>
    </location>
</feature>
<dbReference type="Gene3D" id="4.10.60.10">
    <property type="entry name" value="Zinc finger, CCHC-type"/>
    <property type="match status" value="2"/>
</dbReference>
<keyword evidence="5" id="KW-1185">Reference proteome</keyword>
<protein>
    <recommendedName>
        <fullName evidence="3">CCHC-type domain-containing protein</fullName>
    </recommendedName>
</protein>
<dbReference type="Proteomes" id="UP000326396">
    <property type="component" value="Linkage Group LG2"/>
</dbReference>
<dbReference type="InterPro" id="IPR001878">
    <property type="entry name" value="Znf_CCHC"/>
</dbReference>
<feature type="domain" description="CCHC-type" evidence="3">
    <location>
        <begin position="176"/>
        <end position="190"/>
    </location>
</feature>
<proteinExistence type="predicted"/>
<feature type="region of interest" description="Disordered" evidence="2">
    <location>
        <begin position="59"/>
        <end position="86"/>
    </location>
</feature>
<evidence type="ECO:0000256" key="1">
    <source>
        <dbReference type="PROSITE-ProRule" id="PRU00047"/>
    </source>
</evidence>
<dbReference type="SMART" id="SM00343">
    <property type="entry name" value="ZnF_C2HC"/>
    <property type="match status" value="3"/>
</dbReference>
<dbReference type="GO" id="GO:0008270">
    <property type="term" value="F:zinc ion binding"/>
    <property type="evidence" value="ECO:0007669"/>
    <property type="project" value="UniProtKB-KW"/>
</dbReference>